<dbReference type="GO" id="GO:1990498">
    <property type="term" value="C:mitotic spindle microtubule"/>
    <property type="evidence" value="ECO:0000318"/>
    <property type="project" value="GO_Central"/>
</dbReference>
<reference evidence="1" key="2">
    <citation type="submission" date="2025-08" db="UniProtKB">
        <authorList>
            <consortium name="Ensembl"/>
        </authorList>
    </citation>
    <scope>IDENTIFICATION</scope>
</reference>
<dbReference type="InterPro" id="IPR028346">
    <property type="entry name" value="HAUS2"/>
</dbReference>
<dbReference type="Pfam" id="PF15003">
    <property type="entry name" value="HAUS2"/>
    <property type="match status" value="1"/>
</dbReference>
<dbReference type="GO" id="GO:0007098">
    <property type="term" value="P:centrosome cycle"/>
    <property type="evidence" value="ECO:0000318"/>
    <property type="project" value="GO_Central"/>
</dbReference>
<dbReference type="PANTHER" id="PTHR16039:SF1">
    <property type="entry name" value="HAUS AUGMIN-LIKE COMPLEX SUBUNIT 2"/>
    <property type="match status" value="1"/>
</dbReference>
<evidence type="ECO:0000313" key="1">
    <source>
        <dbReference type="Ensembl" id="ENSCINP00000022216.2"/>
    </source>
</evidence>
<dbReference type="AlphaFoldDB" id="F6X8U3"/>
<dbReference type="GeneTree" id="ENSGT00390000004927"/>
<reference evidence="1" key="3">
    <citation type="submission" date="2025-09" db="UniProtKB">
        <authorList>
            <consortium name="Ensembl"/>
        </authorList>
    </citation>
    <scope>IDENTIFICATION</scope>
</reference>
<dbReference type="GO" id="GO:0051225">
    <property type="term" value="P:spindle assembly"/>
    <property type="evidence" value="ECO:0000318"/>
    <property type="project" value="GO_Central"/>
</dbReference>
<dbReference type="STRING" id="7719.ENSCINP00000022216"/>
<name>F6X8U3_CIOIN</name>
<dbReference type="OMA" id="AKMDMLV"/>
<reference evidence="2" key="1">
    <citation type="journal article" date="2002" name="Science">
        <title>The draft genome of Ciona intestinalis: insights into chordate and vertebrate origins.</title>
        <authorList>
            <person name="Dehal P."/>
            <person name="Satou Y."/>
            <person name="Campbell R.K."/>
            <person name="Chapman J."/>
            <person name="Degnan B."/>
            <person name="De Tomaso A."/>
            <person name="Davidson B."/>
            <person name="Di Gregorio A."/>
            <person name="Gelpke M."/>
            <person name="Goodstein D.M."/>
            <person name="Harafuji N."/>
            <person name="Hastings K.E."/>
            <person name="Ho I."/>
            <person name="Hotta K."/>
            <person name="Huang W."/>
            <person name="Kawashima T."/>
            <person name="Lemaire P."/>
            <person name="Martinez D."/>
            <person name="Meinertzhagen I.A."/>
            <person name="Necula S."/>
            <person name="Nonaka M."/>
            <person name="Putnam N."/>
            <person name="Rash S."/>
            <person name="Saiga H."/>
            <person name="Satake M."/>
            <person name="Terry A."/>
            <person name="Yamada L."/>
            <person name="Wang H.G."/>
            <person name="Awazu S."/>
            <person name="Azumi K."/>
            <person name="Boore J."/>
            <person name="Branno M."/>
            <person name="Chin-Bow S."/>
            <person name="DeSantis R."/>
            <person name="Doyle S."/>
            <person name="Francino P."/>
            <person name="Keys D.N."/>
            <person name="Haga S."/>
            <person name="Hayashi H."/>
            <person name="Hino K."/>
            <person name="Imai K.S."/>
            <person name="Inaba K."/>
            <person name="Kano S."/>
            <person name="Kobayashi K."/>
            <person name="Kobayashi M."/>
            <person name="Lee B.I."/>
            <person name="Makabe K.W."/>
            <person name="Manohar C."/>
            <person name="Matassi G."/>
            <person name="Medina M."/>
            <person name="Mochizuki Y."/>
            <person name="Mount S."/>
            <person name="Morishita T."/>
            <person name="Miura S."/>
            <person name="Nakayama A."/>
            <person name="Nishizaka S."/>
            <person name="Nomoto H."/>
            <person name="Ohta F."/>
            <person name="Oishi K."/>
            <person name="Rigoutsos I."/>
            <person name="Sano M."/>
            <person name="Sasaki A."/>
            <person name="Sasakura Y."/>
            <person name="Shoguchi E."/>
            <person name="Shin-i T."/>
            <person name="Spagnuolo A."/>
            <person name="Stainier D."/>
            <person name="Suzuki M.M."/>
            <person name="Tassy O."/>
            <person name="Takatori N."/>
            <person name="Tokuoka M."/>
            <person name="Yagi K."/>
            <person name="Yoshizaki F."/>
            <person name="Wada S."/>
            <person name="Zhang C."/>
            <person name="Hyatt P.D."/>
            <person name="Larimer F."/>
            <person name="Detter C."/>
            <person name="Doggett N."/>
            <person name="Glavina T."/>
            <person name="Hawkins T."/>
            <person name="Richardson P."/>
            <person name="Lucas S."/>
            <person name="Kohara Y."/>
            <person name="Levine M."/>
            <person name="Satoh N."/>
            <person name="Rokhsar D.S."/>
        </authorList>
    </citation>
    <scope>NUCLEOTIDE SEQUENCE [LARGE SCALE GENOMIC DNA]</scope>
</reference>
<proteinExistence type="predicted"/>
<dbReference type="GO" id="GO:0070652">
    <property type="term" value="C:HAUS complex"/>
    <property type="evidence" value="ECO:0000318"/>
    <property type="project" value="GO_Central"/>
</dbReference>
<dbReference type="PANTHER" id="PTHR16039">
    <property type="entry name" value="HAUS AUGMIN-LIKE COMPLEX SUBUNIT 2"/>
    <property type="match status" value="1"/>
</dbReference>
<evidence type="ECO:0000313" key="2">
    <source>
        <dbReference type="Proteomes" id="UP000008144"/>
    </source>
</evidence>
<dbReference type="GO" id="GO:0005813">
    <property type="term" value="C:centrosome"/>
    <property type="evidence" value="ECO:0000318"/>
    <property type="project" value="GO_Central"/>
</dbReference>
<protein>
    <submittedName>
        <fullName evidence="1">Uncharacterized protein</fullName>
    </submittedName>
</protein>
<dbReference type="InParanoid" id="F6X8U3"/>
<sequence length="197" mass="22770">MSQILKAYNITDETEQQTEDIDAPQISKKVAKLLQATLSAQELRKTKVTFHKIKVNKEVHDLMCTDAFQEKVNSVQMLITDLESAVDKQEVLTKRLHQPYQGPQLTLQVQHHETAVKLFEQIDASLGNLNEHCNTIEWHNYHQLSEPNIVHCLHKICTSYNEIKAKWRNLYSIRSDLVGQSLYCSTNKVWQTVNKIS</sequence>
<accession>F6X8U3</accession>
<dbReference type="Proteomes" id="UP000008144">
    <property type="component" value="Unassembled WGS sequence"/>
</dbReference>
<organism evidence="1 2">
    <name type="scientific">Ciona intestinalis</name>
    <name type="common">Transparent sea squirt</name>
    <name type="synonym">Ascidia intestinalis</name>
    <dbReference type="NCBI Taxonomy" id="7719"/>
    <lineage>
        <taxon>Eukaryota</taxon>
        <taxon>Metazoa</taxon>
        <taxon>Chordata</taxon>
        <taxon>Tunicata</taxon>
        <taxon>Ascidiacea</taxon>
        <taxon>Phlebobranchia</taxon>
        <taxon>Cionidae</taxon>
        <taxon>Ciona</taxon>
    </lineage>
</organism>
<dbReference type="GO" id="GO:0007020">
    <property type="term" value="P:microtubule nucleation"/>
    <property type="evidence" value="ECO:0000318"/>
    <property type="project" value="GO_Central"/>
</dbReference>
<keyword evidence="2" id="KW-1185">Reference proteome</keyword>
<dbReference type="Ensembl" id="ENSCINT00000022462.2">
    <property type="protein sequence ID" value="ENSCINP00000022216.2"/>
    <property type="gene ID" value="ENSCING00000011670.2"/>
</dbReference>
<dbReference type="HOGENOM" id="CLU_1383748_0_0_1"/>